<evidence type="ECO:0000313" key="3">
    <source>
        <dbReference type="Proteomes" id="UP000587462"/>
    </source>
</evidence>
<dbReference type="InterPro" id="IPR038717">
    <property type="entry name" value="Tc1-like_DDE_dom"/>
</dbReference>
<dbReference type="Proteomes" id="UP000587462">
    <property type="component" value="Unassembled WGS sequence"/>
</dbReference>
<gene>
    <name evidence="2" type="ORF">HG542_20470</name>
</gene>
<evidence type="ECO:0000313" key="2">
    <source>
        <dbReference type="EMBL" id="NVK80024.1"/>
    </source>
</evidence>
<dbReference type="EMBL" id="JABBXF010000046">
    <property type="protein sequence ID" value="NVK80024.1"/>
    <property type="molecule type" value="Genomic_DNA"/>
</dbReference>
<dbReference type="InterPro" id="IPR036397">
    <property type="entry name" value="RNaseH_sf"/>
</dbReference>
<protein>
    <submittedName>
        <fullName evidence="2">Transposase</fullName>
    </submittedName>
</protein>
<accession>A0A7Y7E915</accession>
<keyword evidence="3" id="KW-1185">Reference proteome</keyword>
<dbReference type="Gene3D" id="3.30.420.10">
    <property type="entry name" value="Ribonuclease H-like superfamily/Ribonuclease H"/>
    <property type="match status" value="1"/>
</dbReference>
<sequence length="292" mass="31718">MPKYLHVKCNPVNVRAAVHRFEKGGLAALPDAARPGRPAKILGPDDRAALAEMLDASDEVGITWIVPALRDWLGAQRGVEISAYWLWELLRRDGFRWKRSRNSVRHQADPRPPADCLGPAGGLAALRQDTDTGKRDLIFLDESGFAPTMPTGENRAAGGGAPGGHQNRRVNVLGAQIAGTAPDLLWQRACGKFDGTVLLDFVCMWIAGLRGRVGALELSADGLGIEAIPACERAPPCTVVLDNASAHTSRVFKGQRGQLVKIGVELSYLPPHSPELNDIELVWRQAKYQDYP</sequence>
<feature type="domain" description="Tc1-like transposase DDE" evidence="1">
    <location>
        <begin position="231"/>
        <end position="289"/>
    </location>
</feature>
<dbReference type="Pfam" id="PF13358">
    <property type="entry name" value="DDE_3"/>
    <property type="match status" value="1"/>
</dbReference>
<dbReference type="GO" id="GO:0003676">
    <property type="term" value="F:nucleic acid binding"/>
    <property type="evidence" value="ECO:0007669"/>
    <property type="project" value="InterPro"/>
</dbReference>
<evidence type="ECO:0000259" key="1">
    <source>
        <dbReference type="Pfam" id="PF13358"/>
    </source>
</evidence>
<comment type="caution">
    <text evidence="2">The sequence shown here is derived from an EMBL/GenBank/DDBJ whole genome shotgun (WGS) entry which is preliminary data.</text>
</comment>
<proteinExistence type="predicted"/>
<dbReference type="RefSeq" id="WP_171083528.1">
    <property type="nucleotide sequence ID" value="NZ_BNBU01000008.1"/>
</dbReference>
<organism evidence="2 3">
    <name type="scientific">Streptomyces morookaense</name>
    <name type="common">Streptoverticillium morookaense</name>
    <dbReference type="NCBI Taxonomy" id="1970"/>
    <lineage>
        <taxon>Bacteria</taxon>
        <taxon>Bacillati</taxon>
        <taxon>Actinomycetota</taxon>
        <taxon>Actinomycetes</taxon>
        <taxon>Kitasatosporales</taxon>
        <taxon>Streptomycetaceae</taxon>
        <taxon>Streptomyces</taxon>
    </lineage>
</organism>
<name>A0A7Y7E915_STRMO</name>
<reference evidence="2 3" key="1">
    <citation type="submission" date="2020-04" db="EMBL/GenBank/DDBJ databases">
        <title>Draft Genome Sequence of Streptomyces morookaense DSM 40503, an 8-azaguanine-producing strain.</title>
        <authorList>
            <person name="Qi J."/>
            <person name="Gao J.-M."/>
        </authorList>
    </citation>
    <scope>NUCLEOTIDE SEQUENCE [LARGE SCALE GENOMIC DNA]</scope>
    <source>
        <strain evidence="2 3">DSM 40503</strain>
    </source>
</reference>
<dbReference type="AlphaFoldDB" id="A0A7Y7E915"/>
<dbReference type="Pfam" id="PF13565">
    <property type="entry name" value="HTH_32"/>
    <property type="match status" value="1"/>
</dbReference>